<dbReference type="InterPro" id="IPR050639">
    <property type="entry name" value="SSR_resolvase"/>
</dbReference>
<evidence type="ECO:0000256" key="5">
    <source>
        <dbReference type="SAM" id="Coils"/>
    </source>
</evidence>
<evidence type="ECO:0000256" key="2">
    <source>
        <dbReference type="ARBA" id="ARBA00023125"/>
    </source>
</evidence>
<keyword evidence="1" id="KW-0229">DNA integration</keyword>
<dbReference type="Gene3D" id="3.90.1750.20">
    <property type="entry name" value="Putative Large Serine Recombinase, Chain B, Domain 2"/>
    <property type="match status" value="1"/>
</dbReference>
<protein>
    <submittedName>
        <fullName evidence="8">Recombinase family protein</fullName>
    </submittedName>
</protein>
<dbReference type="Proteomes" id="UP001600107">
    <property type="component" value="Unassembled WGS sequence"/>
</dbReference>
<evidence type="ECO:0000256" key="3">
    <source>
        <dbReference type="ARBA" id="ARBA00023172"/>
    </source>
</evidence>
<dbReference type="CDD" id="cd03768">
    <property type="entry name" value="SR_ResInv"/>
    <property type="match status" value="1"/>
</dbReference>
<evidence type="ECO:0000259" key="6">
    <source>
        <dbReference type="PROSITE" id="PS51736"/>
    </source>
</evidence>
<comment type="caution">
    <text evidence="8">The sequence shown here is derived from an EMBL/GenBank/DDBJ whole genome shotgun (WGS) entry which is preliminary data.</text>
</comment>
<evidence type="ECO:0000313" key="9">
    <source>
        <dbReference type="Proteomes" id="UP001600107"/>
    </source>
</evidence>
<feature type="active site" description="O-(5'-phospho-DNA)-serine intermediate" evidence="4">
    <location>
        <position position="11"/>
    </location>
</feature>
<keyword evidence="2" id="KW-0238">DNA-binding</keyword>
<keyword evidence="5" id="KW-0175">Coiled coil</keyword>
<dbReference type="PROSITE" id="PS51737">
    <property type="entry name" value="RECOMBINASE_DNA_BIND"/>
    <property type="match status" value="1"/>
</dbReference>
<evidence type="ECO:0000259" key="7">
    <source>
        <dbReference type="PROSITE" id="PS51737"/>
    </source>
</evidence>
<feature type="coiled-coil region" evidence="5">
    <location>
        <begin position="383"/>
        <end position="425"/>
    </location>
</feature>
<reference evidence="8 9" key="1">
    <citation type="submission" date="2024-06" db="EMBL/GenBank/DDBJ databases">
        <title>Flavobacterium spp. isolated from glacier.</title>
        <authorList>
            <person name="Han D."/>
        </authorList>
    </citation>
    <scope>NUCLEOTIDE SEQUENCE [LARGE SCALE GENOMIC DNA]</scope>
    <source>
        <strain evidence="8 9">ZS1P70</strain>
    </source>
</reference>
<gene>
    <name evidence="8" type="ORF">ACFX5F_04825</name>
</gene>
<evidence type="ECO:0000256" key="1">
    <source>
        <dbReference type="ARBA" id="ARBA00022908"/>
    </source>
</evidence>
<dbReference type="InterPro" id="IPR036162">
    <property type="entry name" value="Resolvase-like_N_sf"/>
</dbReference>
<dbReference type="EMBL" id="JBHZPY010000003">
    <property type="protein sequence ID" value="MFE3870539.1"/>
    <property type="molecule type" value="Genomic_DNA"/>
</dbReference>
<feature type="domain" description="Recombinase" evidence="7">
    <location>
        <begin position="160"/>
        <end position="259"/>
    </location>
</feature>
<dbReference type="Pfam" id="PF00239">
    <property type="entry name" value="Resolvase"/>
    <property type="match status" value="1"/>
</dbReference>
<dbReference type="PROSITE" id="PS51736">
    <property type="entry name" value="RECOMBINASES_3"/>
    <property type="match status" value="1"/>
</dbReference>
<dbReference type="InterPro" id="IPR006119">
    <property type="entry name" value="Resolv_N"/>
</dbReference>
<dbReference type="Gene3D" id="3.40.50.1390">
    <property type="entry name" value="Resolvase, N-terminal catalytic domain"/>
    <property type="match status" value="1"/>
</dbReference>
<name>A0ABW6I4P0_9FLAO</name>
<dbReference type="InterPro" id="IPR038109">
    <property type="entry name" value="DNA_bind_recomb_sf"/>
</dbReference>
<dbReference type="PANTHER" id="PTHR30461:SF2">
    <property type="entry name" value="SERINE RECOMBINASE PINE-RELATED"/>
    <property type="match status" value="1"/>
</dbReference>
<dbReference type="InterPro" id="IPR006118">
    <property type="entry name" value="Recombinase_CS"/>
</dbReference>
<dbReference type="PROSITE" id="PS00397">
    <property type="entry name" value="RECOMBINASES_1"/>
    <property type="match status" value="1"/>
</dbReference>
<dbReference type="RefSeq" id="WP_379850444.1">
    <property type="nucleotide sequence ID" value="NZ_JBHZPY010000003.1"/>
</dbReference>
<proteinExistence type="predicted"/>
<dbReference type="SUPFAM" id="SSF53041">
    <property type="entry name" value="Resolvase-like"/>
    <property type="match status" value="1"/>
</dbReference>
<keyword evidence="9" id="KW-1185">Reference proteome</keyword>
<evidence type="ECO:0000313" key="8">
    <source>
        <dbReference type="EMBL" id="MFE3870539.1"/>
    </source>
</evidence>
<dbReference type="SMART" id="SM00857">
    <property type="entry name" value="Resolvase"/>
    <property type="match status" value="1"/>
</dbReference>
<accession>A0ABW6I4P0</accession>
<evidence type="ECO:0000256" key="4">
    <source>
        <dbReference type="PROSITE-ProRule" id="PRU10137"/>
    </source>
</evidence>
<dbReference type="Pfam" id="PF07508">
    <property type="entry name" value="Recombinase"/>
    <property type="match status" value="1"/>
</dbReference>
<feature type="domain" description="Resolvase/invertase-type recombinase catalytic" evidence="6">
    <location>
        <begin position="3"/>
        <end position="153"/>
    </location>
</feature>
<organism evidence="8 9">
    <name type="scientific">Flavobacterium zhoui</name>
    <dbReference type="NCBI Taxonomy" id="3230414"/>
    <lineage>
        <taxon>Bacteria</taxon>
        <taxon>Pseudomonadati</taxon>
        <taxon>Bacteroidota</taxon>
        <taxon>Flavobacteriia</taxon>
        <taxon>Flavobacteriales</taxon>
        <taxon>Flavobacteriaceae</taxon>
        <taxon>Flavobacterium</taxon>
    </lineage>
</organism>
<sequence>MEKAVIYVRVSTLDQNTDRQIFDLTNYSKQLNLKIDKVFSDTISGFKKGFDDREQFNLMLEYINKNQIKNILVSELSRISRQYIHTVNFIHNCSEKLINIHIQKENLSTLNKDGTTNGMVQMMVGLLSSISSQESATLSYRIKSGKRSEALKGNSYHGQLYGYDKIDGRPVINQEEAIFVRKMYEMLLQGFGCRKIATYLTEAKAGQKVWSSATVHSIVTNPFFKGKRRFKDIIIDVDAIVSEQVFNEAQTFIKSRFRFVSDSKHTNPFASFIFCECGATFLQTIIKKNRTDLYKCSASCGVKSINRPYLIDEIKSLLETNAKLTKDKEVRANFNFKIKLNKATLLKNENRLLLLEKMSQKNYDLYTSEKIKESQFDKALLRYEDEELKLNQMNTKLIETNKAITNSLQNEILHYSDNLEILKNQILPILDKIVIGEKHCTVHMKGFSMMYFYIYRGHELQSYRNHLKKHGSNVAFKPSLKIEGLDEDTQMLLDNYLDLNPY</sequence>
<dbReference type="PANTHER" id="PTHR30461">
    <property type="entry name" value="DNA-INVERTASE FROM LAMBDOID PROPHAGE"/>
    <property type="match status" value="1"/>
</dbReference>
<keyword evidence="3" id="KW-0233">DNA recombination</keyword>
<dbReference type="InterPro" id="IPR011109">
    <property type="entry name" value="DNA_bind_recombinase_dom"/>
</dbReference>